<dbReference type="InterPro" id="IPR010619">
    <property type="entry name" value="ThrE-like_N"/>
</dbReference>
<dbReference type="InterPro" id="IPR051361">
    <property type="entry name" value="ThrE/Ser_Exporter"/>
</dbReference>
<evidence type="ECO:0000313" key="5">
    <source>
        <dbReference type="Proteomes" id="UP000009154"/>
    </source>
</evidence>
<dbReference type="GO" id="GO:0022857">
    <property type="term" value="F:transmembrane transporter activity"/>
    <property type="evidence" value="ECO:0007669"/>
    <property type="project" value="InterPro"/>
</dbReference>
<dbReference type="AlphaFoldDB" id="H6MUF9"/>
<sequence>MTDPQPSDPQPSDQDETAAARHLGHLGALLLDAGLSVTDVRAALEQAADTHPRTARALTFSVLPEAVLVTKPETGTVRMFHSDATELSFRQSAHASRLVHETTSAAVPLDGLPERIDRIRAMPRTHPQLSWILGSALVAGGLATVFRCPWWAILIAMAAGGLVGILKTILDRIESGAAIVPFVAAFVSTLVVASVASAVGAGSVPLFGVCAPIAILVPGALITNALLELTATDIVTGSARLLYGLIMLGFMAGGIAAGAAVTGLRIDPDSAALVGQISSVAGSEGWQALPPLWLSWIGVVALAVGVGCAFGSGMKLTVLSVGVMVCTYAVLTAASAWVGNVVATGVSAAVLFVAARMIERLTVAVPATISFQPAFLLLVPGTVGLVALASFDTHALQTTPATFASLCIGIKIGALVAEIGTPGDRGRRA</sequence>
<dbReference type="Pfam" id="PF06738">
    <property type="entry name" value="ThrE"/>
    <property type="match status" value="1"/>
</dbReference>
<gene>
    <name evidence="4" type="ordered locus">GPOL_c17060</name>
</gene>
<evidence type="ECO:0000256" key="2">
    <source>
        <dbReference type="SAM" id="Phobius"/>
    </source>
</evidence>
<reference evidence="4 5" key="1">
    <citation type="journal article" date="2012" name="Appl. Environ. Microbiol.">
        <title>Involvement of two latex-clearing proteins during rubber degradation and insights into the subsequent degradation pathway revealed by the genome sequence of Gordonia polyisoprenivorans strain VH2.</title>
        <authorList>
            <person name="Hiessl S."/>
            <person name="Schuldes J."/>
            <person name="Thurmer A."/>
            <person name="Halbsguth T."/>
            <person name="Broker D."/>
            <person name="Angelov A."/>
            <person name="Liebl W."/>
            <person name="Daniel R."/>
            <person name="Steinbuchel A."/>
        </authorList>
    </citation>
    <scope>NUCLEOTIDE SEQUENCE [LARGE SCALE GENOMIC DNA]</scope>
    <source>
        <strain evidence="5">DSM 44266 / VH2</strain>
    </source>
</reference>
<feature type="transmembrane region" description="Helical" evidence="2">
    <location>
        <begin position="241"/>
        <end position="261"/>
    </location>
</feature>
<dbReference type="Proteomes" id="UP000009154">
    <property type="component" value="Chromosome"/>
</dbReference>
<protein>
    <submittedName>
        <fullName evidence="4">Putative membrane protein</fullName>
    </submittedName>
</protein>
<feature type="transmembrane region" description="Helical" evidence="2">
    <location>
        <begin position="128"/>
        <end position="146"/>
    </location>
</feature>
<dbReference type="PANTHER" id="PTHR31082:SF4">
    <property type="entry name" value="PHEROMONE-REGULATED MEMBRANE PROTEIN 10"/>
    <property type="match status" value="1"/>
</dbReference>
<feature type="transmembrane region" description="Helical" evidence="2">
    <location>
        <begin position="177"/>
        <end position="200"/>
    </location>
</feature>
<feature type="transmembrane region" description="Helical" evidence="2">
    <location>
        <begin position="341"/>
        <end position="358"/>
    </location>
</feature>
<evidence type="ECO:0000259" key="3">
    <source>
        <dbReference type="Pfam" id="PF06738"/>
    </source>
</evidence>
<keyword evidence="2" id="KW-1133">Transmembrane helix</keyword>
<feature type="transmembrane region" description="Helical" evidence="2">
    <location>
        <begin position="206"/>
        <end position="229"/>
    </location>
</feature>
<feature type="domain" description="Threonine/serine exporter-like N-terminal" evidence="3">
    <location>
        <begin position="24"/>
        <end position="261"/>
    </location>
</feature>
<evidence type="ECO:0000313" key="4">
    <source>
        <dbReference type="EMBL" id="AFA72755.1"/>
    </source>
</evidence>
<keyword evidence="5" id="KW-1185">Reference proteome</keyword>
<dbReference type="EMBL" id="CP003119">
    <property type="protein sequence ID" value="AFA72755.1"/>
    <property type="molecule type" value="Genomic_DNA"/>
</dbReference>
<proteinExistence type="inferred from homology"/>
<dbReference type="PANTHER" id="PTHR31082">
    <property type="entry name" value="PHEROMONE-REGULATED MEMBRANE PROTEIN 10"/>
    <property type="match status" value="1"/>
</dbReference>
<feature type="transmembrane region" description="Helical" evidence="2">
    <location>
        <begin position="370"/>
        <end position="391"/>
    </location>
</feature>
<organism evidence="4 5">
    <name type="scientific">Gordonia polyisoprenivorans (strain DSM 44266 / VH2)</name>
    <dbReference type="NCBI Taxonomy" id="1112204"/>
    <lineage>
        <taxon>Bacteria</taxon>
        <taxon>Bacillati</taxon>
        <taxon>Actinomycetota</taxon>
        <taxon>Actinomycetes</taxon>
        <taxon>Mycobacteriales</taxon>
        <taxon>Gordoniaceae</taxon>
        <taxon>Gordonia</taxon>
    </lineage>
</organism>
<evidence type="ECO:0000256" key="1">
    <source>
        <dbReference type="ARBA" id="ARBA00034125"/>
    </source>
</evidence>
<name>H6MUF9_GORPV</name>
<feature type="transmembrane region" description="Helical" evidence="2">
    <location>
        <begin position="152"/>
        <end position="170"/>
    </location>
</feature>
<dbReference type="GeneID" id="90158756"/>
<dbReference type="STRING" id="1112204.GPOL_c17060"/>
<dbReference type="KEGG" id="gpo:GPOL_c17060"/>
<keyword evidence="2" id="KW-0472">Membrane</keyword>
<dbReference type="HOGENOM" id="CLU_613531_0_0_11"/>
<keyword evidence="2" id="KW-0812">Transmembrane</keyword>
<accession>H6MUF9</accession>
<comment type="similarity">
    <text evidence="1">Belongs to the ThrE exporter (TC 2.A.79) family.</text>
</comment>
<dbReference type="eggNOG" id="COG2966">
    <property type="taxonomic scope" value="Bacteria"/>
</dbReference>
<feature type="transmembrane region" description="Helical" evidence="2">
    <location>
        <begin position="293"/>
        <end position="311"/>
    </location>
</feature>
<dbReference type="RefSeq" id="WP_014359564.1">
    <property type="nucleotide sequence ID" value="NC_016906.1"/>
</dbReference>